<keyword evidence="1" id="KW-0472">Membrane</keyword>
<proteinExistence type="predicted"/>
<accession>A0A6C0AJG6</accession>
<dbReference type="EMBL" id="MN740644">
    <property type="protein sequence ID" value="QHS79475.1"/>
    <property type="molecule type" value="Genomic_DNA"/>
</dbReference>
<reference evidence="2" key="1">
    <citation type="journal article" date="2020" name="Nature">
        <title>Giant virus diversity and host interactions through global metagenomics.</title>
        <authorList>
            <person name="Schulz F."/>
            <person name="Roux S."/>
            <person name="Paez-Espino D."/>
            <person name="Jungbluth S."/>
            <person name="Walsh D.A."/>
            <person name="Denef V.J."/>
            <person name="McMahon K.D."/>
            <person name="Konstantinidis K.T."/>
            <person name="Eloe-Fadrosh E.A."/>
            <person name="Kyrpides N.C."/>
            <person name="Woyke T."/>
        </authorList>
    </citation>
    <scope>NUCLEOTIDE SEQUENCE</scope>
    <source>
        <strain evidence="2">GVMAG-S-1035237-23</strain>
    </source>
</reference>
<dbReference type="AlphaFoldDB" id="A0A6C0AJG6"/>
<organism evidence="2">
    <name type="scientific">viral metagenome</name>
    <dbReference type="NCBI Taxonomy" id="1070528"/>
    <lineage>
        <taxon>unclassified sequences</taxon>
        <taxon>metagenomes</taxon>
        <taxon>organismal metagenomes</taxon>
    </lineage>
</organism>
<feature type="transmembrane region" description="Helical" evidence="1">
    <location>
        <begin position="134"/>
        <end position="156"/>
    </location>
</feature>
<name>A0A6C0AJG6_9ZZZZ</name>
<keyword evidence="1" id="KW-0812">Transmembrane</keyword>
<sequence length="182" mass="19820">MTSLFQSCGPDCARQKHLDELKAVMDRATPETAAKARTDYYTALNGQGWLAKEKEKIAKSDIEPVLRQYRDQYDAIDGSLKSQSQVSSLARAIKSDGGLPLLLQDYDAEKTKADVLNRSSYLSSGVVGDSSSNWVNSLLTGVIALCILAILVLIYFKFVRPKSTPTLPDMLPASISGGKSSR</sequence>
<evidence type="ECO:0000256" key="1">
    <source>
        <dbReference type="SAM" id="Phobius"/>
    </source>
</evidence>
<protein>
    <submittedName>
        <fullName evidence="2">Uncharacterized protein</fullName>
    </submittedName>
</protein>
<keyword evidence="1" id="KW-1133">Transmembrane helix</keyword>
<evidence type="ECO:0000313" key="2">
    <source>
        <dbReference type="EMBL" id="QHS79475.1"/>
    </source>
</evidence>